<dbReference type="AlphaFoldDB" id="A0A840WIT9"/>
<name>A0A840WIT9_9ACTN</name>
<dbReference type="Proteomes" id="UP000579647">
    <property type="component" value="Unassembled WGS sequence"/>
</dbReference>
<comment type="caution">
    <text evidence="1">The sequence shown here is derived from an EMBL/GenBank/DDBJ whole genome shotgun (WGS) entry which is preliminary data.</text>
</comment>
<organism evidence="1 2">
    <name type="scientific">Nocardiopsis metallicus</name>
    <dbReference type="NCBI Taxonomy" id="179819"/>
    <lineage>
        <taxon>Bacteria</taxon>
        <taxon>Bacillati</taxon>
        <taxon>Actinomycetota</taxon>
        <taxon>Actinomycetes</taxon>
        <taxon>Streptosporangiales</taxon>
        <taxon>Nocardiopsidaceae</taxon>
        <taxon>Nocardiopsis</taxon>
    </lineage>
</organism>
<dbReference type="RefSeq" id="WP_184362765.1">
    <property type="nucleotide sequence ID" value="NZ_BAAAKM010000103.1"/>
</dbReference>
<reference evidence="1 2" key="1">
    <citation type="submission" date="2020-08" db="EMBL/GenBank/DDBJ databases">
        <title>Sequencing the genomes of 1000 actinobacteria strains.</title>
        <authorList>
            <person name="Klenk H.-P."/>
        </authorList>
    </citation>
    <scope>NUCLEOTIDE SEQUENCE [LARGE SCALE GENOMIC DNA]</scope>
    <source>
        <strain evidence="1 2">DSM 44598</strain>
    </source>
</reference>
<accession>A0A840WIT9</accession>
<dbReference type="EMBL" id="JACHDO010000001">
    <property type="protein sequence ID" value="MBB5489988.1"/>
    <property type="molecule type" value="Genomic_DNA"/>
</dbReference>
<dbReference type="SUPFAM" id="SSF117916">
    <property type="entry name" value="Fe-S cluster assembly (FSCA) domain-like"/>
    <property type="match status" value="1"/>
</dbReference>
<dbReference type="InterPro" id="IPR034904">
    <property type="entry name" value="FSCA_dom_sf"/>
</dbReference>
<gene>
    <name evidence="1" type="ORF">HNR07_001125</name>
</gene>
<keyword evidence="2" id="KW-1185">Reference proteome</keyword>
<evidence type="ECO:0000313" key="2">
    <source>
        <dbReference type="Proteomes" id="UP000579647"/>
    </source>
</evidence>
<sequence length="195" mass="21463">MRPTPGGSRAREMGLAGLHEAGEITPRDVDVVSVAFGQISYEGVDALLRRRDGDTEPLVEDFEAAVRRVVRRINECQHHDGGSTSIRELASDHCLLEVGGPCVHCPQIIYTMGVVAEAIRCLWPGDEQVEFTGTRFEEKTERPPGAQLTMAMVMRGFSLTFAQIDVALRQGPVNDERLEELAGRSHLLAELRAGR</sequence>
<evidence type="ECO:0000313" key="1">
    <source>
        <dbReference type="EMBL" id="MBB5489988.1"/>
    </source>
</evidence>
<protein>
    <submittedName>
        <fullName evidence="1">Uncharacterized protein</fullName>
    </submittedName>
</protein>
<proteinExistence type="predicted"/>